<dbReference type="InParanoid" id="M7Y1A8"/>
<proteinExistence type="predicted"/>
<dbReference type="PROSITE" id="PS51257">
    <property type="entry name" value="PROKAR_LIPOPROTEIN"/>
    <property type="match status" value="1"/>
</dbReference>
<dbReference type="AlphaFoldDB" id="M7Y1A8"/>
<dbReference type="InterPro" id="IPR025411">
    <property type="entry name" value="DUF4136"/>
</dbReference>
<name>M7Y1A8_9BACT</name>
<evidence type="ECO:0000313" key="3">
    <source>
        <dbReference type="EMBL" id="EMS34517.1"/>
    </source>
</evidence>
<feature type="domain" description="DUF4136" evidence="2">
    <location>
        <begin position="28"/>
        <end position="184"/>
    </location>
</feature>
<evidence type="ECO:0000259" key="2">
    <source>
        <dbReference type="Pfam" id="PF13590"/>
    </source>
</evidence>
<keyword evidence="1" id="KW-0732">Signal</keyword>
<accession>M7Y1A8</accession>
<dbReference type="Proteomes" id="UP000010953">
    <property type="component" value="Unassembled WGS sequence"/>
</dbReference>
<sequence>MNMKATTKIMLLLLLNFMVIACSSPLKVITDYDTKADFSRFQTFSFYQLTDKGPGLSELNQQRIINAIRDELVKKGFKEDLTNPDLLVNATAIVTEEKQVTSTNYYNYGGYYRPYRWGPTYVGGSTVYSVSELREGSLVIDIIDASTKHLIWQGTGNKEIDTGLKKPETEVPAAVAKILAGFPPQPKQK</sequence>
<dbReference type="RefSeq" id="WP_008624997.1">
    <property type="nucleotide sequence ID" value="NZ_AMZY02000006.1"/>
</dbReference>
<evidence type="ECO:0000256" key="1">
    <source>
        <dbReference type="SAM" id="SignalP"/>
    </source>
</evidence>
<dbReference type="eggNOG" id="ENOG5032YB2">
    <property type="taxonomic scope" value="Bacteria"/>
</dbReference>
<dbReference type="EMBL" id="AMZY02000006">
    <property type="protein sequence ID" value="EMS34517.1"/>
    <property type="molecule type" value="Genomic_DNA"/>
</dbReference>
<gene>
    <name evidence="3" type="ORF">C943_03736</name>
</gene>
<dbReference type="Pfam" id="PF13590">
    <property type="entry name" value="DUF4136"/>
    <property type="match status" value="1"/>
</dbReference>
<feature type="signal peptide" evidence="1">
    <location>
        <begin position="1"/>
        <end position="21"/>
    </location>
</feature>
<protein>
    <recommendedName>
        <fullName evidence="2">DUF4136 domain-containing protein</fullName>
    </recommendedName>
</protein>
<evidence type="ECO:0000313" key="4">
    <source>
        <dbReference type="Proteomes" id="UP000010953"/>
    </source>
</evidence>
<dbReference type="STRING" id="1239962.C943_03736"/>
<feature type="chain" id="PRO_5004088286" description="DUF4136 domain-containing protein" evidence="1">
    <location>
        <begin position="22"/>
        <end position="189"/>
    </location>
</feature>
<organism evidence="3 4">
    <name type="scientific">Mariniradius saccharolyticus AK6</name>
    <dbReference type="NCBI Taxonomy" id="1239962"/>
    <lineage>
        <taxon>Bacteria</taxon>
        <taxon>Pseudomonadati</taxon>
        <taxon>Bacteroidota</taxon>
        <taxon>Cytophagia</taxon>
        <taxon>Cytophagales</taxon>
        <taxon>Cyclobacteriaceae</taxon>
        <taxon>Mariniradius</taxon>
    </lineage>
</organism>
<dbReference type="Gene3D" id="3.30.160.670">
    <property type="match status" value="1"/>
</dbReference>
<keyword evidence="4" id="KW-1185">Reference proteome</keyword>
<comment type="caution">
    <text evidence="3">The sequence shown here is derived from an EMBL/GenBank/DDBJ whole genome shotgun (WGS) entry which is preliminary data.</text>
</comment>
<reference evidence="3" key="1">
    <citation type="submission" date="2013-01" db="EMBL/GenBank/DDBJ databases">
        <title>Genome assembly of Mariniradius saccharolyticus AK6.</title>
        <authorList>
            <person name="Vaidya B."/>
            <person name="Khatri I."/>
            <person name="Tanuku N.R.S."/>
            <person name="Subramanian S."/>
            <person name="Pinnaka A."/>
        </authorList>
    </citation>
    <scope>NUCLEOTIDE SEQUENCE [LARGE SCALE GENOMIC DNA]</scope>
    <source>
        <strain evidence="3">AK6</strain>
    </source>
</reference>